<sequence length="336" mass="37791">MVSSSKRHNKPARISRIEKLSVLPVFFNLQGKQVLIIGGSNGAYWKSELLAAAGANLQVIAPADHIAEDFRQYLEVADKNHVMWEDRNWESEDLKGKSLAVADLEELQEIERFKQAAKQHACPSNLIDKPEYCDFQFGSIVSRGPCVVGISTSGVAPVLGQSIRLRIQALLPQWLEQWGELAQRIRPQVMRRFVSGVDRRRFWQKFSEKAWDSAPSQSTIHGIYGQLKEEGQGEQENQNNLLYFRKKTRSEVSEGASVVEVSQLGADYLTLRDLRLLQSASRIVSAPDVPEAVLRLARREALHQTLENDQRVKAGDEKGCVLVRMKSDSLQQNSVG</sequence>
<dbReference type="SUPFAM" id="SSF75615">
    <property type="entry name" value="Siroheme synthase middle domains-like"/>
    <property type="match status" value="1"/>
</dbReference>
<dbReference type="UniPathway" id="UPA00262">
    <property type="reaction ID" value="UER00222"/>
</dbReference>
<name>A0A166BDK8_9HYPH</name>
<evidence type="ECO:0000313" key="7">
    <source>
        <dbReference type="EMBL" id="KZL22157.1"/>
    </source>
</evidence>
<dbReference type="SUPFAM" id="SSF51735">
    <property type="entry name" value="NAD(P)-binding Rossmann-fold domains"/>
    <property type="match status" value="1"/>
</dbReference>
<dbReference type="PATRIC" id="fig|989403.3.peg.192"/>
<comment type="pathway">
    <text evidence="1">Porphyrin-containing compound metabolism; siroheme biosynthesis; sirohydrochlorin from precorrin-2: step 1/1.</text>
</comment>
<evidence type="ECO:0000313" key="8">
    <source>
        <dbReference type="Proteomes" id="UP000076577"/>
    </source>
</evidence>
<dbReference type="InterPro" id="IPR006367">
    <property type="entry name" value="Sirohaem_synthase_N"/>
</dbReference>
<keyword evidence="3" id="KW-0560">Oxidoreductase</keyword>
<reference evidence="7 8" key="1">
    <citation type="journal article" date="2016" name="Front. Microbiol.">
        <title>Comparative Genomic Analysis Reveals a Diverse Repertoire of Genes Involved in Prokaryote-Eukaryote Interactions within the Pseudovibrio Genus.</title>
        <authorList>
            <person name="Romano S."/>
            <person name="Fernandez-Guerra A."/>
            <person name="Reen F.J."/>
            <person name="Glockner F.O."/>
            <person name="Crowley S.P."/>
            <person name="O'Sullivan O."/>
            <person name="Cotter P.D."/>
            <person name="Adams C."/>
            <person name="Dobson A.D."/>
            <person name="O'Gara F."/>
        </authorList>
    </citation>
    <scope>NUCLEOTIDE SEQUENCE [LARGE SCALE GENOMIC DNA]</scope>
    <source>
        <strain evidence="7 8">Ad2</strain>
    </source>
</reference>
<evidence type="ECO:0000256" key="2">
    <source>
        <dbReference type="ARBA" id="ARBA00012400"/>
    </source>
</evidence>
<evidence type="ECO:0000256" key="1">
    <source>
        <dbReference type="ARBA" id="ARBA00005010"/>
    </source>
</evidence>
<evidence type="ECO:0000256" key="6">
    <source>
        <dbReference type="ARBA" id="ARBA00047561"/>
    </source>
</evidence>
<dbReference type="NCBIfam" id="TIGR01470">
    <property type="entry name" value="cysG_Nterm"/>
    <property type="match status" value="1"/>
</dbReference>
<dbReference type="EMBL" id="LMCB01000001">
    <property type="protein sequence ID" value="KZL22157.1"/>
    <property type="molecule type" value="Genomic_DNA"/>
</dbReference>
<dbReference type="GO" id="GO:0004325">
    <property type="term" value="F:ferrochelatase activity"/>
    <property type="evidence" value="ECO:0007669"/>
    <property type="project" value="InterPro"/>
</dbReference>
<accession>A0A166BDK8</accession>
<protein>
    <recommendedName>
        <fullName evidence="2">precorrin-2 dehydrogenase</fullName>
        <ecNumber evidence="2">1.3.1.76</ecNumber>
    </recommendedName>
</protein>
<dbReference type="OrthoDB" id="9815856at2"/>
<dbReference type="AlphaFoldDB" id="A0A166BDK8"/>
<dbReference type="Gene3D" id="3.40.50.720">
    <property type="entry name" value="NAD(P)-binding Rossmann-like Domain"/>
    <property type="match status" value="1"/>
</dbReference>
<evidence type="ECO:0000256" key="3">
    <source>
        <dbReference type="ARBA" id="ARBA00023002"/>
    </source>
</evidence>
<dbReference type="GO" id="GO:0019354">
    <property type="term" value="P:siroheme biosynthetic process"/>
    <property type="evidence" value="ECO:0007669"/>
    <property type="project" value="UniProtKB-UniPathway"/>
</dbReference>
<dbReference type="Gene3D" id="3.30.160.110">
    <property type="entry name" value="Siroheme synthase, domain 2"/>
    <property type="match status" value="1"/>
</dbReference>
<dbReference type="STRING" id="989403.SAMN05421798_10316"/>
<proteinExistence type="predicted"/>
<dbReference type="PANTHER" id="PTHR35330:SF1">
    <property type="entry name" value="SIROHEME BIOSYNTHESIS PROTEIN MET8"/>
    <property type="match status" value="1"/>
</dbReference>
<dbReference type="GO" id="GO:0043115">
    <property type="term" value="F:precorrin-2 dehydrogenase activity"/>
    <property type="evidence" value="ECO:0007669"/>
    <property type="project" value="UniProtKB-EC"/>
</dbReference>
<comment type="catalytic activity">
    <reaction evidence="6">
        <text>precorrin-2 + NAD(+) = sirohydrochlorin + NADH + 2 H(+)</text>
        <dbReference type="Rhea" id="RHEA:15613"/>
        <dbReference type="ChEBI" id="CHEBI:15378"/>
        <dbReference type="ChEBI" id="CHEBI:57540"/>
        <dbReference type="ChEBI" id="CHEBI:57945"/>
        <dbReference type="ChEBI" id="CHEBI:58351"/>
        <dbReference type="ChEBI" id="CHEBI:58827"/>
        <dbReference type="EC" id="1.3.1.76"/>
    </reaction>
</comment>
<dbReference type="Proteomes" id="UP000076577">
    <property type="component" value="Unassembled WGS sequence"/>
</dbReference>
<evidence type="ECO:0000256" key="5">
    <source>
        <dbReference type="ARBA" id="ARBA00023244"/>
    </source>
</evidence>
<dbReference type="RefSeq" id="WP_068000732.1">
    <property type="nucleotide sequence ID" value="NZ_FOFM01000003.1"/>
</dbReference>
<dbReference type="Pfam" id="PF13241">
    <property type="entry name" value="NAD_binding_7"/>
    <property type="match status" value="1"/>
</dbReference>
<keyword evidence="8" id="KW-1185">Reference proteome</keyword>
<evidence type="ECO:0000256" key="4">
    <source>
        <dbReference type="ARBA" id="ARBA00023027"/>
    </source>
</evidence>
<organism evidence="7 8">
    <name type="scientific">Pseudovibrio axinellae</name>
    <dbReference type="NCBI Taxonomy" id="989403"/>
    <lineage>
        <taxon>Bacteria</taxon>
        <taxon>Pseudomonadati</taxon>
        <taxon>Pseudomonadota</taxon>
        <taxon>Alphaproteobacteria</taxon>
        <taxon>Hyphomicrobiales</taxon>
        <taxon>Stappiaceae</taxon>
        <taxon>Pseudovibrio</taxon>
    </lineage>
</organism>
<dbReference type="PANTHER" id="PTHR35330">
    <property type="entry name" value="SIROHEME BIOSYNTHESIS PROTEIN MET8"/>
    <property type="match status" value="1"/>
</dbReference>
<comment type="caution">
    <text evidence="7">The sequence shown here is derived from an EMBL/GenBank/DDBJ whole genome shotgun (WGS) entry which is preliminary data.</text>
</comment>
<dbReference type="EC" id="1.3.1.76" evidence="2"/>
<keyword evidence="5" id="KW-0627">Porphyrin biosynthesis</keyword>
<dbReference type="InterPro" id="IPR028161">
    <property type="entry name" value="Met8-like"/>
</dbReference>
<gene>
    <name evidence="7" type="primary">cysG_1</name>
    <name evidence="7" type="ORF">PsAD2_00183</name>
</gene>
<dbReference type="InterPro" id="IPR036291">
    <property type="entry name" value="NAD(P)-bd_dom_sf"/>
</dbReference>
<keyword evidence="4" id="KW-0520">NAD</keyword>